<keyword evidence="5 6" id="KW-0472">Membrane</keyword>
<accession>A0A2V0NNK8</accession>
<keyword evidence="4 6" id="KW-1133">Transmembrane helix</keyword>
<dbReference type="GO" id="GO:0016020">
    <property type="term" value="C:membrane"/>
    <property type="evidence" value="ECO:0007669"/>
    <property type="project" value="UniProtKB-SubCell"/>
</dbReference>
<dbReference type="InterPro" id="IPR045888">
    <property type="entry name" value="Erv"/>
</dbReference>
<dbReference type="Proteomes" id="UP000247498">
    <property type="component" value="Unassembled WGS sequence"/>
</dbReference>
<dbReference type="EMBL" id="BDRX01000003">
    <property type="protein sequence ID" value="GBF88082.1"/>
    <property type="molecule type" value="Genomic_DNA"/>
</dbReference>
<dbReference type="InterPro" id="IPR039542">
    <property type="entry name" value="Erv_N"/>
</dbReference>
<protein>
    <submittedName>
        <fullName evidence="8">Disulfide-isomerase</fullName>
    </submittedName>
</protein>
<dbReference type="InterPro" id="IPR036249">
    <property type="entry name" value="Thioredoxin-like_sf"/>
</dbReference>
<dbReference type="FunFam" id="3.40.30.10:FF:000174">
    <property type="entry name" value="Protein disulfide-isomerase 5-4"/>
    <property type="match status" value="1"/>
</dbReference>
<proteinExistence type="predicted"/>
<dbReference type="AlphaFoldDB" id="A0A2V0NNK8"/>
<evidence type="ECO:0000259" key="7">
    <source>
        <dbReference type="PROSITE" id="PS51352"/>
    </source>
</evidence>
<dbReference type="Pfam" id="PF13850">
    <property type="entry name" value="ERGIC_N"/>
    <property type="match status" value="1"/>
</dbReference>
<dbReference type="Gene3D" id="3.40.30.10">
    <property type="entry name" value="Glutaredoxin"/>
    <property type="match status" value="1"/>
</dbReference>
<dbReference type="PANTHER" id="PTHR10984">
    <property type="entry name" value="ENDOPLASMIC RETICULUM-GOLGI INTERMEDIATE COMPARTMENT PROTEIN"/>
    <property type="match status" value="1"/>
</dbReference>
<evidence type="ECO:0000256" key="4">
    <source>
        <dbReference type="ARBA" id="ARBA00022989"/>
    </source>
</evidence>
<evidence type="ECO:0000313" key="9">
    <source>
        <dbReference type="Proteomes" id="UP000247498"/>
    </source>
</evidence>
<gene>
    <name evidence="8" type="ORF">Rsub_00794</name>
</gene>
<evidence type="ECO:0000313" key="8">
    <source>
        <dbReference type="EMBL" id="GBF88082.1"/>
    </source>
</evidence>
<dbReference type="SUPFAM" id="SSF52833">
    <property type="entry name" value="Thioredoxin-like"/>
    <property type="match status" value="1"/>
</dbReference>
<dbReference type="STRING" id="307507.A0A2V0NNK8"/>
<evidence type="ECO:0000256" key="6">
    <source>
        <dbReference type="SAM" id="Phobius"/>
    </source>
</evidence>
<keyword evidence="2 6" id="KW-0812">Transmembrane</keyword>
<dbReference type="OrthoDB" id="72053at2759"/>
<dbReference type="Pfam" id="PF07970">
    <property type="entry name" value="COPIIcoated_ERV"/>
    <property type="match status" value="1"/>
</dbReference>
<organism evidence="8 9">
    <name type="scientific">Raphidocelis subcapitata</name>
    <dbReference type="NCBI Taxonomy" id="307507"/>
    <lineage>
        <taxon>Eukaryota</taxon>
        <taxon>Viridiplantae</taxon>
        <taxon>Chlorophyta</taxon>
        <taxon>core chlorophytes</taxon>
        <taxon>Chlorophyceae</taxon>
        <taxon>CS clade</taxon>
        <taxon>Sphaeropleales</taxon>
        <taxon>Selenastraceae</taxon>
        <taxon>Raphidocelis</taxon>
    </lineage>
</organism>
<evidence type="ECO:0000256" key="5">
    <source>
        <dbReference type="ARBA" id="ARBA00023136"/>
    </source>
</evidence>
<keyword evidence="3" id="KW-0732">Signal</keyword>
<dbReference type="PROSITE" id="PS51352">
    <property type="entry name" value="THIOREDOXIN_2"/>
    <property type="match status" value="1"/>
</dbReference>
<dbReference type="GO" id="GO:0005783">
    <property type="term" value="C:endoplasmic reticulum"/>
    <property type="evidence" value="ECO:0007669"/>
    <property type="project" value="TreeGrafter"/>
</dbReference>
<feature type="domain" description="Thioredoxin" evidence="7">
    <location>
        <begin position="122"/>
        <end position="268"/>
    </location>
</feature>
<comment type="subcellular location">
    <subcellularLocation>
        <location evidence="1">Membrane</location>
        <topology evidence="1">Single-pass membrane protein</topology>
    </subcellularLocation>
</comment>
<dbReference type="InterPro" id="IPR013766">
    <property type="entry name" value="Thioredoxin_domain"/>
</dbReference>
<name>A0A2V0NNK8_9CHLO</name>
<evidence type="ECO:0000256" key="3">
    <source>
        <dbReference type="ARBA" id="ARBA00022729"/>
    </source>
</evidence>
<keyword evidence="8" id="KW-0413">Isomerase</keyword>
<feature type="transmembrane region" description="Helical" evidence="6">
    <location>
        <begin position="435"/>
        <end position="460"/>
    </location>
</feature>
<evidence type="ECO:0000256" key="2">
    <source>
        <dbReference type="ARBA" id="ARBA00022692"/>
    </source>
</evidence>
<keyword evidence="9" id="KW-1185">Reference proteome</keyword>
<dbReference type="FunCoup" id="A0A2V0NNK8">
    <property type="interactions" value="991"/>
</dbReference>
<comment type="caution">
    <text evidence="8">The sequence shown here is derived from an EMBL/GenBank/DDBJ whole genome shotgun (WGS) entry which is preliminary data.</text>
</comment>
<reference evidence="8 9" key="1">
    <citation type="journal article" date="2018" name="Sci. Rep.">
        <title>Raphidocelis subcapitata (=Pseudokirchneriella subcapitata) provides an insight into genome evolution and environmental adaptations in the Sphaeropleales.</title>
        <authorList>
            <person name="Suzuki S."/>
            <person name="Yamaguchi H."/>
            <person name="Nakajima N."/>
            <person name="Kawachi M."/>
        </authorList>
    </citation>
    <scope>NUCLEOTIDE SEQUENCE [LARGE SCALE GENOMIC DNA]</scope>
    <source>
        <strain evidence="8 9">NIES-35</strain>
    </source>
</reference>
<dbReference type="GO" id="GO:0030134">
    <property type="term" value="C:COPII-coated ER to Golgi transport vesicle"/>
    <property type="evidence" value="ECO:0007669"/>
    <property type="project" value="TreeGrafter"/>
</dbReference>
<dbReference type="GO" id="GO:0016853">
    <property type="term" value="F:isomerase activity"/>
    <property type="evidence" value="ECO:0007669"/>
    <property type="project" value="UniProtKB-KW"/>
</dbReference>
<sequence length="476" mass="53032">MAPLGRSLSRLRAVDFYKKVPLELTEATLTGAWLSMAAAVLMATLLVLEFAAYLRVQTVSELVVDRSHSNELVKVTFNISFPALSCEFATLDVSDALGTKRMNLTKTVTRVPIDLDLSKAGVAVEEPQPEGGPKYDAEGAWWDNVDITVPLTSDNFKTTLARHPIVVVNFYAPWCHWCQRLEPAWEAATKAVHEKYPEGADGRIRFAKVDCTAEMELCRGHFITGFPSIRVFRRGHDDIYIEGMHQHEAYQGDRTKEALEAFADSLVPSAGLPHHQHGQLVAAPQVHGCNMAGFVLVKKVPGTLHFTARAEGHSFDHGAMNMSHVVHAFHFGARPSPRKLWELKKLHPGGLTSDWLDKMAGQLFRSDSPQHTHEHWLQVVTTTIEPRRATRGSSYDAYEYTANSHTYVSDSTPSAKFSYALSPIQVIVREKPRRFYHFVTTLCAIIGGVFTVAGILDAILHNAVKVLRKHELGKYT</sequence>
<dbReference type="Pfam" id="PF00085">
    <property type="entry name" value="Thioredoxin"/>
    <property type="match status" value="1"/>
</dbReference>
<dbReference type="PANTHER" id="PTHR10984:SF37">
    <property type="entry name" value="PROTEIN DISULFIDE-ISOMERASE 5-3"/>
    <property type="match status" value="1"/>
</dbReference>
<feature type="transmembrane region" description="Helical" evidence="6">
    <location>
        <begin position="32"/>
        <end position="54"/>
    </location>
</feature>
<evidence type="ECO:0000256" key="1">
    <source>
        <dbReference type="ARBA" id="ARBA00004167"/>
    </source>
</evidence>
<dbReference type="CDD" id="cd02961">
    <property type="entry name" value="PDI_a_family"/>
    <property type="match status" value="1"/>
</dbReference>
<dbReference type="InterPro" id="IPR012936">
    <property type="entry name" value="Erv_C"/>
</dbReference>
<dbReference type="InParanoid" id="A0A2V0NNK8"/>